<feature type="chain" id="PRO_5030692188" evidence="1">
    <location>
        <begin position="25"/>
        <end position="190"/>
    </location>
</feature>
<keyword evidence="1" id="KW-0732">Signal</keyword>
<protein>
    <submittedName>
        <fullName evidence="2">Uncharacterized protein</fullName>
    </submittedName>
</protein>
<sequence length="190" mass="20047">MALKRPRAIACAFALVALALGLQAAQLLFTQAARPLRAPARAGRAASFESGKINVGVEGGDGDVQLPPDPVLSCDGSCVAAIETCLEEGCSVEALMKLDAKLAADEKHISATMEEMKAIRKMERVPEASTKIAWLENFLGRSGTLRGQLRALKPVEDSNFIQQMVKAAGVAFGGGRDTDYPKVGVSPYSS</sequence>
<accession>A0A7S1LHS2</accession>
<organism evidence="2">
    <name type="scientific">Alexandrium catenella</name>
    <name type="common">Red tide dinoflagellate</name>
    <name type="synonym">Gonyaulax catenella</name>
    <dbReference type="NCBI Taxonomy" id="2925"/>
    <lineage>
        <taxon>Eukaryota</taxon>
        <taxon>Sar</taxon>
        <taxon>Alveolata</taxon>
        <taxon>Dinophyceae</taxon>
        <taxon>Gonyaulacales</taxon>
        <taxon>Pyrocystaceae</taxon>
        <taxon>Alexandrium</taxon>
    </lineage>
</organism>
<dbReference type="EMBL" id="HBGE01015478">
    <property type="protein sequence ID" value="CAD9104653.1"/>
    <property type="molecule type" value="Transcribed_RNA"/>
</dbReference>
<dbReference type="AlphaFoldDB" id="A0A7S1LHS2"/>
<feature type="signal peptide" evidence="1">
    <location>
        <begin position="1"/>
        <end position="24"/>
    </location>
</feature>
<name>A0A7S1LHS2_ALECA</name>
<evidence type="ECO:0000256" key="1">
    <source>
        <dbReference type="SAM" id="SignalP"/>
    </source>
</evidence>
<gene>
    <name evidence="2" type="ORF">ACAT0790_LOCUS9158</name>
</gene>
<evidence type="ECO:0000313" key="2">
    <source>
        <dbReference type="EMBL" id="CAD9104653.1"/>
    </source>
</evidence>
<reference evidence="2" key="1">
    <citation type="submission" date="2021-01" db="EMBL/GenBank/DDBJ databases">
        <authorList>
            <person name="Corre E."/>
            <person name="Pelletier E."/>
            <person name="Niang G."/>
            <person name="Scheremetjew M."/>
            <person name="Finn R."/>
            <person name="Kale V."/>
            <person name="Holt S."/>
            <person name="Cochrane G."/>
            <person name="Meng A."/>
            <person name="Brown T."/>
            <person name="Cohen L."/>
        </authorList>
    </citation>
    <scope>NUCLEOTIDE SEQUENCE</scope>
    <source>
        <strain evidence="2">OF101</strain>
    </source>
</reference>
<proteinExistence type="predicted"/>